<dbReference type="Pfam" id="PF19029">
    <property type="entry name" value="DUF883_C"/>
    <property type="match status" value="1"/>
</dbReference>
<keyword evidence="6" id="KW-1185">Reference proteome</keyword>
<dbReference type="Pfam" id="PF05957">
    <property type="entry name" value="DUF883"/>
    <property type="match status" value="1"/>
</dbReference>
<evidence type="ECO:0000259" key="2">
    <source>
        <dbReference type="Pfam" id="PF05957"/>
    </source>
</evidence>
<name>A0AAE9L1Z5_9BURK</name>
<sequence length="143" mass="15621">MLTQNPKVRKEINHLHDSADAAVRQLKHAARDTRDAARDAAVPVSGEVKALIAQLQQTIDVLTHEGSEEGLAAGRRLRMRANEMAERIRARGTDGMHWAREHMDEAVDHGRARVAESPLKAVGIAALVGACIGLLLAGRRRDE</sequence>
<reference evidence="4 6" key="1">
    <citation type="submission" date="2019-05" db="EMBL/GenBank/DDBJ databases">
        <title>Whole genome sequence analysis of Cupriavidus campinensis S14E4C strain.</title>
        <authorList>
            <person name="Abbaszade G."/>
            <person name="Szabo A."/>
            <person name="Toumi M."/>
            <person name="Toth E."/>
        </authorList>
    </citation>
    <scope>NUCLEOTIDE SEQUENCE [LARGE SCALE GENOMIC DNA]</scope>
    <source>
        <strain evidence="4 6">S14E4C</strain>
    </source>
</reference>
<dbReference type="AlphaFoldDB" id="A0AAE9L1Z5"/>
<dbReference type="Proteomes" id="UP001056132">
    <property type="component" value="Chromosome 1"/>
</dbReference>
<reference evidence="5" key="2">
    <citation type="journal article" date="2022" name="Microbiol. Resour. Announc.">
        <title>Genome Sequence of Cupriavidus campinensis Strain G5, a Member of a Bacterial Consortium Capable of Polyethylene Degradation.</title>
        <authorList>
            <person name="Schneider B."/>
            <person name="Pfeiffer F."/>
            <person name="Dyall-Smith M."/>
            <person name="Kunte H.J."/>
        </authorList>
    </citation>
    <scope>NUCLEOTIDE SEQUENCE</scope>
    <source>
        <strain evidence="5">G5</strain>
    </source>
</reference>
<dbReference type="EMBL" id="CP097330">
    <property type="protein sequence ID" value="URF04393.1"/>
    <property type="molecule type" value="Genomic_DNA"/>
</dbReference>
<evidence type="ECO:0000313" key="5">
    <source>
        <dbReference type="EMBL" id="URF04393.1"/>
    </source>
</evidence>
<feature type="domain" description="DUF883" evidence="2">
    <location>
        <begin position="45"/>
        <end position="95"/>
    </location>
</feature>
<feature type="domain" description="DUF883" evidence="3">
    <location>
        <begin position="113"/>
        <end position="140"/>
    </location>
</feature>
<evidence type="ECO:0000256" key="1">
    <source>
        <dbReference type="SAM" id="Phobius"/>
    </source>
</evidence>
<dbReference type="RefSeq" id="WP_144202516.1">
    <property type="nucleotide sequence ID" value="NZ_CAJPVH010000075.1"/>
</dbReference>
<dbReference type="KEGG" id="ccam:M5D45_00570"/>
<organism evidence="5 7">
    <name type="scientific">Cupriavidus campinensis</name>
    <dbReference type="NCBI Taxonomy" id="151783"/>
    <lineage>
        <taxon>Bacteria</taxon>
        <taxon>Pseudomonadati</taxon>
        <taxon>Pseudomonadota</taxon>
        <taxon>Betaproteobacteria</taxon>
        <taxon>Burkholderiales</taxon>
        <taxon>Burkholderiaceae</taxon>
        <taxon>Cupriavidus</taxon>
    </lineage>
</organism>
<keyword evidence="1" id="KW-0812">Transmembrane</keyword>
<dbReference type="InterPro" id="IPR043605">
    <property type="entry name" value="DUF883_C"/>
</dbReference>
<gene>
    <name evidence="4" type="ORF">FGG12_26115</name>
    <name evidence="5" type="ORF">M5D45_00570</name>
</gene>
<evidence type="ECO:0000259" key="3">
    <source>
        <dbReference type="Pfam" id="PF19029"/>
    </source>
</evidence>
<protein>
    <submittedName>
        <fullName evidence="4">DUF883 domain-containing protein</fullName>
    </submittedName>
    <submittedName>
        <fullName evidence="5">DUF883 family protein</fullName>
    </submittedName>
</protein>
<dbReference type="Proteomes" id="UP000318943">
    <property type="component" value="Unassembled WGS sequence"/>
</dbReference>
<evidence type="ECO:0000313" key="4">
    <source>
        <dbReference type="EMBL" id="TSP09677.1"/>
    </source>
</evidence>
<dbReference type="EMBL" id="VCIZ01000022">
    <property type="protein sequence ID" value="TSP09677.1"/>
    <property type="molecule type" value="Genomic_DNA"/>
</dbReference>
<evidence type="ECO:0000313" key="6">
    <source>
        <dbReference type="Proteomes" id="UP000318943"/>
    </source>
</evidence>
<evidence type="ECO:0000313" key="7">
    <source>
        <dbReference type="Proteomes" id="UP001056132"/>
    </source>
</evidence>
<dbReference type="InterPro" id="IPR043604">
    <property type="entry name" value="DUF883_N"/>
</dbReference>
<accession>A0AAE9L1Z5</accession>
<keyword evidence="1" id="KW-1133">Transmembrane helix</keyword>
<keyword evidence="1" id="KW-0472">Membrane</keyword>
<proteinExistence type="predicted"/>
<reference evidence="5" key="3">
    <citation type="submission" date="2022-05" db="EMBL/GenBank/DDBJ databases">
        <authorList>
            <person name="Kunte H.-J."/>
        </authorList>
    </citation>
    <scope>NUCLEOTIDE SEQUENCE</scope>
    <source>
        <strain evidence="5">G5</strain>
    </source>
</reference>
<feature type="transmembrane region" description="Helical" evidence="1">
    <location>
        <begin position="119"/>
        <end position="138"/>
    </location>
</feature>